<keyword evidence="7" id="KW-1185">Reference proteome</keyword>
<protein>
    <submittedName>
        <fullName evidence="6">OLC1v1018934C1</fullName>
    </submittedName>
</protein>
<dbReference type="EMBL" id="OX459126">
    <property type="protein sequence ID" value="CAI9117534.1"/>
    <property type="molecule type" value="Genomic_DNA"/>
</dbReference>
<dbReference type="Proteomes" id="UP001161247">
    <property type="component" value="Chromosome 9"/>
</dbReference>
<evidence type="ECO:0000256" key="1">
    <source>
        <dbReference type="ARBA" id="ARBA00004123"/>
    </source>
</evidence>
<dbReference type="AlphaFoldDB" id="A0AAV1ECW4"/>
<keyword evidence="2" id="KW-0539">Nucleus</keyword>
<reference evidence="6" key="1">
    <citation type="submission" date="2023-03" db="EMBL/GenBank/DDBJ databases">
        <authorList>
            <person name="Julca I."/>
        </authorList>
    </citation>
    <scope>NUCLEOTIDE SEQUENCE</scope>
</reference>
<name>A0AAV1ECW4_OLDCO</name>
<evidence type="ECO:0000256" key="3">
    <source>
        <dbReference type="SAM" id="Coils"/>
    </source>
</evidence>
<organism evidence="6 7">
    <name type="scientific">Oldenlandia corymbosa var. corymbosa</name>
    <dbReference type="NCBI Taxonomy" id="529605"/>
    <lineage>
        <taxon>Eukaryota</taxon>
        <taxon>Viridiplantae</taxon>
        <taxon>Streptophyta</taxon>
        <taxon>Embryophyta</taxon>
        <taxon>Tracheophyta</taxon>
        <taxon>Spermatophyta</taxon>
        <taxon>Magnoliopsida</taxon>
        <taxon>eudicotyledons</taxon>
        <taxon>Gunneridae</taxon>
        <taxon>Pentapetalae</taxon>
        <taxon>asterids</taxon>
        <taxon>lamiids</taxon>
        <taxon>Gentianales</taxon>
        <taxon>Rubiaceae</taxon>
        <taxon>Rubioideae</taxon>
        <taxon>Spermacoceae</taxon>
        <taxon>Hedyotis-Oldenlandia complex</taxon>
        <taxon>Oldenlandia</taxon>
    </lineage>
</organism>
<dbReference type="GO" id="GO:0031490">
    <property type="term" value="F:chromatin DNA binding"/>
    <property type="evidence" value="ECO:0007669"/>
    <property type="project" value="InterPro"/>
</dbReference>
<feature type="domain" description="Mediator complex subunit 15 KIX" evidence="5">
    <location>
        <begin position="11"/>
        <end position="84"/>
    </location>
</feature>
<evidence type="ECO:0000313" key="7">
    <source>
        <dbReference type="Proteomes" id="UP001161247"/>
    </source>
</evidence>
<dbReference type="GO" id="GO:0003713">
    <property type="term" value="F:transcription coactivator activity"/>
    <property type="evidence" value="ECO:0007669"/>
    <property type="project" value="InterPro"/>
</dbReference>
<dbReference type="PANTHER" id="PTHR33137:SF4">
    <property type="entry name" value="MEDIATOR OF RNA POLYMERASE II TRANSCRIPTION SUBUNIT 15A-RELATED"/>
    <property type="match status" value="1"/>
</dbReference>
<proteinExistence type="predicted"/>
<accession>A0AAV1ECW4</accession>
<dbReference type="PANTHER" id="PTHR33137">
    <property type="entry name" value="MEDIATOR OF RNA POLYMERASE II TRANSCRIPTION SUBUNIT 15A-RELATED"/>
    <property type="match status" value="1"/>
</dbReference>
<keyword evidence="3" id="KW-0175">Coiled coil</keyword>
<feature type="region of interest" description="Disordered" evidence="4">
    <location>
        <begin position="103"/>
        <end position="130"/>
    </location>
</feature>
<dbReference type="InterPro" id="IPR036529">
    <property type="entry name" value="KIX_dom_sf"/>
</dbReference>
<feature type="coiled-coil region" evidence="3">
    <location>
        <begin position="154"/>
        <end position="220"/>
    </location>
</feature>
<gene>
    <name evidence="6" type="ORF">OLC1_LOCUS23583</name>
</gene>
<dbReference type="InterPro" id="IPR044661">
    <property type="entry name" value="MED15a/b/c-like"/>
</dbReference>
<evidence type="ECO:0000259" key="5">
    <source>
        <dbReference type="Pfam" id="PF16987"/>
    </source>
</evidence>
<dbReference type="FunFam" id="1.10.246.20:FF:000003">
    <property type="entry name" value="Mediator of RNA polymerase II transcription subunit 15a"/>
    <property type="match status" value="1"/>
</dbReference>
<evidence type="ECO:0000313" key="6">
    <source>
        <dbReference type="EMBL" id="CAI9117534.1"/>
    </source>
</evidence>
<dbReference type="GO" id="GO:0005634">
    <property type="term" value="C:nucleus"/>
    <property type="evidence" value="ECO:0007669"/>
    <property type="project" value="UniProtKB-SubCell"/>
</dbReference>
<comment type="subcellular location">
    <subcellularLocation>
        <location evidence="1">Nucleus</location>
    </subcellularLocation>
</comment>
<dbReference type="Pfam" id="PF16987">
    <property type="entry name" value="KIX_2"/>
    <property type="match status" value="1"/>
</dbReference>
<dbReference type="Gene3D" id="1.10.246.20">
    <property type="entry name" value="Coactivator CBP, KIX domain"/>
    <property type="match status" value="1"/>
</dbReference>
<dbReference type="InterPro" id="IPR036546">
    <property type="entry name" value="MED15_KIX"/>
</dbReference>
<evidence type="ECO:0000256" key="4">
    <source>
        <dbReference type="SAM" id="MobiDB-lite"/>
    </source>
</evidence>
<sequence length="221" mass="25574">MAFPAAFTVAADWRTQLQPDSRERIREIIMDNLTRRIPFSGEEGLQQLKKMAVSFEEKIYISAPSQLEYLRNISMKMLIMERKYPMTPTVNPLQTNATVIGEPTLNNQGRLNGEAPRRRDGPKRKRNTRTPLPEVFLQCFNEIPNRVSKFQEQSEADRKKISELSQKLKEAQIARDKACQECLLLKAEVDMVNRRNAAELKAKEDRIAALEEENSRLKKRT</sequence>
<evidence type="ECO:0000256" key="2">
    <source>
        <dbReference type="ARBA" id="ARBA00023242"/>
    </source>
</evidence>